<dbReference type="Proteomes" id="UP000614601">
    <property type="component" value="Unassembled WGS sequence"/>
</dbReference>
<feature type="region of interest" description="Disordered" evidence="1">
    <location>
        <begin position="34"/>
        <end position="71"/>
    </location>
</feature>
<accession>A0A811L351</accession>
<gene>
    <name evidence="2" type="ORF">BOKJ2_LOCUS9628</name>
</gene>
<evidence type="ECO:0000256" key="1">
    <source>
        <dbReference type="SAM" id="MobiDB-lite"/>
    </source>
</evidence>
<organism evidence="2 3">
    <name type="scientific">Bursaphelenchus okinawaensis</name>
    <dbReference type="NCBI Taxonomy" id="465554"/>
    <lineage>
        <taxon>Eukaryota</taxon>
        <taxon>Metazoa</taxon>
        <taxon>Ecdysozoa</taxon>
        <taxon>Nematoda</taxon>
        <taxon>Chromadorea</taxon>
        <taxon>Rhabditida</taxon>
        <taxon>Tylenchina</taxon>
        <taxon>Tylenchomorpha</taxon>
        <taxon>Aphelenchoidea</taxon>
        <taxon>Aphelenchoididae</taxon>
        <taxon>Bursaphelenchus</taxon>
    </lineage>
</organism>
<dbReference type="EMBL" id="CAJFCW020000004">
    <property type="protein sequence ID" value="CAG9115489.1"/>
    <property type="molecule type" value="Genomic_DNA"/>
</dbReference>
<proteinExistence type="predicted"/>
<feature type="compositionally biased region" description="Low complexity" evidence="1">
    <location>
        <begin position="47"/>
        <end position="59"/>
    </location>
</feature>
<evidence type="ECO:0000313" key="2">
    <source>
        <dbReference type="EMBL" id="CAD5221804.1"/>
    </source>
</evidence>
<comment type="caution">
    <text evidence="2">The sequence shown here is derived from an EMBL/GenBank/DDBJ whole genome shotgun (WGS) entry which is preliminary data.</text>
</comment>
<name>A0A811L351_9BILA</name>
<evidence type="ECO:0000313" key="3">
    <source>
        <dbReference type="Proteomes" id="UP000614601"/>
    </source>
</evidence>
<protein>
    <submittedName>
        <fullName evidence="2">Uncharacterized protein</fullName>
    </submittedName>
</protein>
<sequence>MYKNDYASTSMPNIDANFGQSLAHSNAALLKPSTSAANLVSSHEEPCSSQSKPQESQQENANTDKTEGAGGNVGLYEELLASSASYGDWNSPVLDETALLAQALALSQQEFLDSLEKKKPNQ</sequence>
<dbReference type="Proteomes" id="UP000783686">
    <property type="component" value="Unassembled WGS sequence"/>
</dbReference>
<dbReference type="AlphaFoldDB" id="A0A811L351"/>
<keyword evidence="3" id="KW-1185">Reference proteome</keyword>
<dbReference type="EMBL" id="CAJFDH010000004">
    <property type="protein sequence ID" value="CAD5221804.1"/>
    <property type="molecule type" value="Genomic_DNA"/>
</dbReference>
<reference evidence="2" key="1">
    <citation type="submission" date="2020-09" db="EMBL/GenBank/DDBJ databases">
        <authorList>
            <person name="Kikuchi T."/>
        </authorList>
    </citation>
    <scope>NUCLEOTIDE SEQUENCE</scope>
    <source>
        <strain evidence="2">SH1</strain>
    </source>
</reference>